<dbReference type="PROSITE" id="PS00211">
    <property type="entry name" value="ABC_TRANSPORTER_1"/>
    <property type="match status" value="1"/>
</dbReference>
<dbReference type="SUPFAM" id="SSF52540">
    <property type="entry name" value="P-loop containing nucleoside triphosphate hydrolases"/>
    <property type="match status" value="2"/>
</dbReference>
<evidence type="ECO:0000259" key="4">
    <source>
        <dbReference type="PROSITE" id="PS50893"/>
    </source>
</evidence>
<dbReference type="NCBIfam" id="NF000355">
    <property type="entry name" value="ribo_prot_ABC_F"/>
    <property type="match status" value="1"/>
</dbReference>
<dbReference type="InterPro" id="IPR051309">
    <property type="entry name" value="ABCF_ATPase"/>
</dbReference>
<gene>
    <name evidence="5" type="ORF">FLK61_40110</name>
</gene>
<dbReference type="Proteomes" id="UP000318138">
    <property type="component" value="Chromosome"/>
</dbReference>
<dbReference type="InterPro" id="IPR027417">
    <property type="entry name" value="P-loop_NTPase"/>
</dbReference>
<dbReference type="KEGG" id="psua:FLK61_40110"/>
<dbReference type="RefSeq" id="WP_176010784.1">
    <property type="nucleotide sequence ID" value="NZ_CP041372.2"/>
</dbReference>
<dbReference type="SMART" id="SM00382">
    <property type="entry name" value="AAA"/>
    <property type="match status" value="2"/>
</dbReference>
<dbReference type="Gene3D" id="3.40.50.300">
    <property type="entry name" value="P-loop containing nucleotide triphosphate hydrolases"/>
    <property type="match status" value="3"/>
</dbReference>
<dbReference type="GO" id="GO:0016887">
    <property type="term" value="F:ATP hydrolysis activity"/>
    <property type="evidence" value="ECO:0007669"/>
    <property type="project" value="InterPro"/>
</dbReference>
<sequence length="522" mass="58535">MTLINLHDITCEQGDRTLFTLKQASINKKDRIGLVGRNGSGKTTLLNMLAGTVEPTKGTVTATTTVALLPQLKPRRGQKSGGEVSQEVIYELLADEAGVLLADEPTTHLDTPHIERLEKQLRDRPEALIVVSHDRAFLDAICTQIWEIRAGEVHMFTGNYSDFERLKAEEERHHEREYEKYERKKRQLELAVTEKEKRAQRATKKPKNVSASEASITGAKPYFAKKQKKLNQGAKAMQTRLEQLEKVEKPEDLPELKMQVANEEKLGRRLIIRGEKVAGRIGARELWREFDLNVRAGEKVAIIGANGSGKTTLLNMIMRKAEPIYVSPAVSFGYFDQLLEGLSLNETILKNVELTSIQDETTVRTVLARLGFMRDDVFKKVGVLSGGERVKVSLAKLFVSSANVLVLDEPTSYLDIDAVQALESLLASYPGTILYVSHDRRFLENTATRILSFEDGVIQSVEGGYTALEQEEAGAEPTSIDEERMKVEMEITRVLSELSVAPSEDLEQTFQELLRQKRELAE</sequence>
<dbReference type="PANTHER" id="PTHR42855">
    <property type="entry name" value="ABC TRANSPORTER ATP-BINDING SUBUNIT"/>
    <property type="match status" value="1"/>
</dbReference>
<reference evidence="6" key="1">
    <citation type="submission" date="2019-07" db="EMBL/GenBank/DDBJ databases">
        <title>Bacillus alkalisoli sp. nov. isolated from saline soil.</title>
        <authorList>
            <person name="Sun J.-Q."/>
            <person name="Xu L."/>
        </authorList>
    </citation>
    <scope>NUCLEOTIDE SEQUENCE [LARGE SCALE GENOMIC DNA]</scope>
    <source>
        <strain evidence="6">M4U3P1</strain>
    </source>
</reference>
<dbReference type="PROSITE" id="PS50893">
    <property type="entry name" value="ABC_TRANSPORTER_2"/>
    <property type="match status" value="2"/>
</dbReference>
<dbReference type="InterPro" id="IPR017871">
    <property type="entry name" value="ABC_transporter-like_CS"/>
</dbReference>
<accession>A0A859FI39</accession>
<dbReference type="PANTHER" id="PTHR42855:SF2">
    <property type="entry name" value="DRUG RESISTANCE ABC TRANSPORTER,ATP-BINDING PROTEIN"/>
    <property type="match status" value="1"/>
</dbReference>
<keyword evidence="3" id="KW-0175">Coiled coil</keyword>
<protein>
    <submittedName>
        <fullName evidence="5">ABC-F family ATP-binding cassette domain-containing protein</fullName>
    </submittedName>
</protein>
<dbReference type="EMBL" id="CP041372">
    <property type="protein sequence ID" value="QKS72817.1"/>
    <property type="molecule type" value="Genomic_DNA"/>
</dbReference>
<evidence type="ECO:0000256" key="1">
    <source>
        <dbReference type="ARBA" id="ARBA00022741"/>
    </source>
</evidence>
<dbReference type="AlphaFoldDB" id="A0A859FI39"/>
<dbReference type="Pfam" id="PF00005">
    <property type="entry name" value="ABC_tran"/>
    <property type="match status" value="2"/>
</dbReference>
<dbReference type="InterPro" id="IPR003439">
    <property type="entry name" value="ABC_transporter-like_ATP-bd"/>
</dbReference>
<dbReference type="CDD" id="cd03221">
    <property type="entry name" value="ABCF_EF-3"/>
    <property type="match status" value="2"/>
</dbReference>
<feature type="domain" description="ABC transporter" evidence="4">
    <location>
        <begin position="4"/>
        <end position="175"/>
    </location>
</feature>
<keyword evidence="2 5" id="KW-0067">ATP-binding</keyword>
<proteinExistence type="predicted"/>
<dbReference type="Pfam" id="PF12848">
    <property type="entry name" value="ABC_tran_Xtn"/>
    <property type="match status" value="1"/>
</dbReference>
<evidence type="ECO:0000256" key="2">
    <source>
        <dbReference type="ARBA" id="ARBA00022840"/>
    </source>
</evidence>
<dbReference type="InterPro" id="IPR003593">
    <property type="entry name" value="AAA+_ATPase"/>
</dbReference>
<evidence type="ECO:0000313" key="5">
    <source>
        <dbReference type="EMBL" id="QKS72817.1"/>
    </source>
</evidence>
<name>A0A859FI39_9BACI</name>
<keyword evidence="6" id="KW-1185">Reference proteome</keyword>
<evidence type="ECO:0000256" key="3">
    <source>
        <dbReference type="SAM" id="Coils"/>
    </source>
</evidence>
<keyword evidence="1" id="KW-0547">Nucleotide-binding</keyword>
<evidence type="ECO:0000313" key="6">
    <source>
        <dbReference type="Proteomes" id="UP000318138"/>
    </source>
</evidence>
<feature type="domain" description="ABC transporter" evidence="4">
    <location>
        <begin position="272"/>
        <end position="480"/>
    </location>
</feature>
<dbReference type="InterPro" id="IPR032781">
    <property type="entry name" value="ABC_tran_Xtn"/>
</dbReference>
<dbReference type="GO" id="GO:0005524">
    <property type="term" value="F:ATP binding"/>
    <property type="evidence" value="ECO:0007669"/>
    <property type="project" value="UniProtKB-KW"/>
</dbReference>
<feature type="coiled-coil region" evidence="3">
    <location>
        <begin position="171"/>
        <end position="247"/>
    </location>
</feature>
<organism evidence="5 6">
    <name type="scientific">Paenalkalicoccus suaedae</name>
    <dbReference type="NCBI Taxonomy" id="2592382"/>
    <lineage>
        <taxon>Bacteria</taxon>
        <taxon>Bacillati</taxon>
        <taxon>Bacillota</taxon>
        <taxon>Bacilli</taxon>
        <taxon>Bacillales</taxon>
        <taxon>Bacillaceae</taxon>
        <taxon>Paenalkalicoccus</taxon>
    </lineage>
</organism>